<keyword evidence="4" id="KW-1185">Reference proteome</keyword>
<evidence type="ECO:0000313" key="3">
    <source>
        <dbReference type="EMBL" id="AJD91855.1"/>
    </source>
</evidence>
<protein>
    <submittedName>
        <fullName evidence="3">Peptidase</fullName>
    </submittedName>
</protein>
<gene>
    <name evidence="3" type="ORF">JMA_25380</name>
</gene>
<name>A0A0B5ANN8_9BACL</name>
<sequence>MAKNGEIIRKQLYPSPTPGIVMYEVLYWSEGLKVKGLLAEPVQEGTYDGFLYLRGGIKGIGMVRPSRIAQFATQGFIVFAPYYRGNRGGEGNEDFAGEDRMDAVNGNTILRNHPSFSGHLHVFGFSRGGVMALIAGIEDAGISSIVTWNGVSDMVLTYQERKDMRRMMKRVIGGSPTKAPEAYDWRTPLNAVDRINCPVLIIHGELDDNVSPEHAYQLEQRLKEEGKSVESWYYPEYDHVFPPLENIATVKKLTDWMKKQRS</sequence>
<dbReference type="PANTHER" id="PTHR42776">
    <property type="entry name" value="SERINE PEPTIDASE S9 FAMILY MEMBER"/>
    <property type="match status" value="1"/>
</dbReference>
<dbReference type="InterPro" id="IPR029058">
    <property type="entry name" value="AB_hydrolase_fold"/>
</dbReference>
<dbReference type="HOGENOM" id="CLU_068621_0_0_9"/>
<dbReference type="InterPro" id="IPR001375">
    <property type="entry name" value="Peptidase_S9_cat"/>
</dbReference>
<dbReference type="GO" id="GO:0004252">
    <property type="term" value="F:serine-type endopeptidase activity"/>
    <property type="evidence" value="ECO:0007669"/>
    <property type="project" value="TreeGrafter"/>
</dbReference>
<accession>A0A0B5ANN8</accession>
<organism evidence="3 4">
    <name type="scientific">Jeotgalibacillus malaysiensis</name>
    <dbReference type="NCBI Taxonomy" id="1508404"/>
    <lineage>
        <taxon>Bacteria</taxon>
        <taxon>Bacillati</taxon>
        <taxon>Bacillota</taxon>
        <taxon>Bacilli</taxon>
        <taxon>Bacillales</taxon>
        <taxon>Caryophanaceae</taxon>
        <taxon>Jeotgalibacillus</taxon>
    </lineage>
</organism>
<dbReference type="SUPFAM" id="SSF53474">
    <property type="entry name" value="alpha/beta-Hydrolases"/>
    <property type="match status" value="1"/>
</dbReference>
<dbReference type="PANTHER" id="PTHR42776:SF27">
    <property type="entry name" value="DIPEPTIDYL PEPTIDASE FAMILY MEMBER 6"/>
    <property type="match status" value="1"/>
</dbReference>
<dbReference type="Proteomes" id="UP000031449">
    <property type="component" value="Chromosome"/>
</dbReference>
<proteinExistence type="predicted"/>
<keyword evidence="1" id="KW-0378">Hydrolase</keyword>
<dbReference type="EMBL" id="CP009416">
    <property type="protein sequence ID" value="AJD91855.1"/>
    <property type="molecule type" value="Genomic_DNA"/>
</dbReference>
<feature type="domain" description="Peptidase S9 prolyl oligopeptidase catalytic" evidence="2">
    <location>
        <begin position="66"/>
        <end position="260"/>
    </location>
</feature>
<evidence type="ECO:0000313" key="4">
    <source>
        <dbReference type="Proteomes" id="UP000031449"/>
    </source>
</evidence>
<dbReference type="GO" id="GO:0006508">
    <property type="term" value="P:proteolysis"/>
    <property type="evidence" value="ECO:0007669"/>
    <property type="project" value="InterPro"/>
</dbReference>
<reference evidence="3 4" key="1">
    <citation type="submission" date="2014-08" db="EMBL/GenBank/DDBJ databases">
        <title>Complete genome of a marine bacteria Jeotgalibacillus malaysiensis.</title>
        <authorList>
            <person name="Yaakop A.S."/>
            <person name="Chan K.-G."/>
            <person name="Goh K.M."/>
        </authorList>
    </citation>
    <scope>NUCLEOTIDE SEQUENCE [LARGE SCALE GENOMIC DNA]</scope>
    <source>
        <strain evidence="3 4">D5</strain>
    </source>
</reference>
<dbReference type="KEGG" id="jeo:JMA_25380"/>
<dbReference type="STRING" id="1508404.JMA_25380"/>
<evidence type="ECO:0000259" key="2">
    <source>
        <dbReference type="Pfam" id="PF00326"/>
    </source>
</evidence>
<evidence type="ECO:0000256" key="1">
    <source>
        <dbReference type="ARBA" id="ARBA00022801"/>
    </source>
</evidence>
<dbReference type="AlphaFoldDB" id="A0A0B5ANN8"/>
<dbReference type="Pfam" id="PF00326">
    <property type="entry name" value="Peptidase_S9"/>
    <property type="match status" value="1"/>
</dbReference>
<dbReference type="BioCyc" id="JESP1508404:G14D9-11794-MONOMER"/>
<dbReference type="Gene3D" id="3.40.50.1820">
    <property type="entry name" value="alpha/beta hydrolase"/>
    <property type="match status" value="1"/>
</dbReference>